<sequence>MAPSFFQVLLDPSAPHLLLPPDFVCMHLKNKIPNGPIIQSTNGGYCWKLKIKQIGDSYCFTNGWNNVIKDNNLGFGDFLFFQLVHQSTFKMSIFSPDGCKKSLPSKIEDDDEEEKEDGDDDHDVKDDDDDEKDEGNGDDEDDEDPYFITIISNTHKRLLMIGIDGEGTMTLKNVHGKEWVTGLRLDKSYRSTIRYYLSPKWCVFKRENDLSEGDECVFKFIRSEAITTRFCLHAFEEQDPKIQSTNGGYSWTLKIKQIGDSYRFTNGWNNVVNDIPLGFRNFLFFRLVDQSTFKLSIYKPSGCEKIEHDDDDEKNQEISDDDDDPFFTSVITRTHTCFLRLPGLFAELAGIDGEGTMTLKNVDGKEWVTGLKLDKAFRTRSEGKLLLAKVTKKKCPAGEFPVTEVVKRGRRRPGYELGGDVDVGPVEMCLKCMQATMWSAT</sequence>
<keyword evidence="2" id="KW-1185">Reference proteome</keyword>
<evidence type="ECO:0000313" key="2">
    <source>
        <dbReference type="Proteomes" id="UP001056120"/>
    </source>
</evidence>
<dbReference type="EMBL" id="CM042029">
    <property type="protein sequence ID" value="KAI3796034.1"/>
    <property type="molecule type" value="Genomic_DNA"/>
</dbReference>
<organism evidence="1 2">
    <name type="scientific">Smallanthus sonchifolius</name>
    <dbReference type="NCBI Taxonomy" id="185202"/>
    <lineage>
        <taxon>Eukaryota</taxon>
        <taxon>Viridiplantae</taxon>
        <taxon>Streptophyta</taxon>
        <taxon>Embryophyta</taxon>
        <taxon>Tracheophyta</taxon>
        <taxon>Spermatophyta</taxon>
        <taxon>Magnoliopsida</taxon>
        <taxon>eudicotyledons</taxon>
        <taxon>Gunneridae</taxon>
        <taxon>Pentapetalae</taxon>
        <taxon>asterids</taxon>
        <taxon>campanulids</taxon>
        <taxon>Asterales</taxon>
        <taxon>Asteraceae</taxon>
        <taxon>Asteroideae</taxon>
        <taxon>Heliantheae alliance</taxon>
        <taxon>Millerieae</taxon>
        <taxon>Smallanthus</taxon>
    </lineage>
</organism>
<evidence type="ECO:0000313" key="1">
    <source>
        <dbReference type="EMBL" id="KAI3796034.1"/>
    </source>
</evidence>
<accession>A0ACB9HJP5</accession>
<protein>
    <submittedName>
        <fullName evidence="1">Uncharacterized protein</fullName>
    </submittedName>
</protein>
<reference evidence="1 2" key="2">
    <citation type="journal article" date="2022" name="Mol. Ecol. Resour.">
        <title>The genomes of chicory, endive, great burdock and yacon provide insights into Asteraceae paleo-polyploidization history and plant inulin production.</title>
        <authorList>
            <person name="Fan W."/>
            <person name="Wang S."/>
            <person name="Wang H."/>
            <person name="Wang A."/>
            <person name="Jiang F."/>
            <person name="Liu H."/>
            <person name="Zhao H."/>
            <person name="Xu D."/>
            <person name="Zhang Y."/>
        </authorList>
    </citation>
    <scope>NUCLEOTIDE SEQUENCE [LARGE SCALE GENOMIC DNA]</scope>
    <source>
        <strain evidence="2">cv. Yunnan</strain>
        <tissue evidence="1">Leaves</tissue>
    </source>
</reference>
<dbReference type="Proteomes" id="UP001056120">
    <property type="component" value="Linkage Group LG12"/>
</dbReference>
<comment type="caution">
    <text evidence="1">The sequence shown here is derived from an EMBL/GenBank/DDBJ whole genome shotgun (WGS) entry which is preliminary data.</text>
</comment>
<gene>
    <name evidence="1" type="ORF">L1987_38695</name>
</gene>
<reference evidence="2" key="1">
    <citation type="journal article" date="2022" name="Mol. Ecol. Resour.">
        <title>The genomes of chicory, endive, great burdock and yacon provide insights into Asteraceae palaeo-polyploidization history and plant inulin production.</title>
        <authorList>
            <person name="Fan W."/>
            <person name="Wang S."/>
            <person name="Wang H."/>
            <person name="Wang A."/>
            <person name="Jiang F."/>
            <person name="Liu H."/>
            <person name="Zhao H."/>
            <person name="Xu D."/>
            <person name="Zhang Y."/>
        </authorList>
    </citation>
    <scope>NUCLEOTIDE SEQUENCE [LARGE SCALE GENOMIC DNA]</scope>
    <source>
        <strain evidence="2">cv. Yunnan</strain>
    </source>
</reference>
<name>A0ACB9HJP5_9ASTR</name>
<proteinExistence type="predicted"/>